<comment type="subcellular location">
    <subcellularLocation>
        <location evidence="1">Nucleus</location>
    </subcellularLocation>
</comment>
<dbReference type="VEuPathDB" id="FungiDB:ASPSYDRAFT_81112"/>
<dbReference type="GO" id="GO:0000076">
    <property type="term" value="P:DNA replication checkpoint signaling"/>
    <property type="evidence" value="ECO:0007669"/>
    <property type="project" value="TreeGrafter"/>
</dbReference>
<organism evidence="12 13">
    <name type="scientific">Aspergillus sydowii CBS 593.65</name>
    <dbReference type="NCBI Taxonomy" id="1036612"/>
    <lineage>
        <taxon>Eukaryota</taxon>
        <taxon>Fungi</taxon>
        <taxon>Dikarya</taxon>
        <taxon>Ascomycota</taxon>
        <taxon>Pezizomycotina</taxon>
        <taxon>Eurotiomycetes</taxon>
        <taxon>Eurotiomycetidae</taxon>
        <taxon>Eurotiales</taxon>
        <taxon>Aspergillaceae</taxon>
        <taxon>Aspergillus</taxon>
        <taxon>Aspergillus subgen. Nidulantes</taxon>
    </lineage>
</organism>
<evidence type="ECO:0000256" key="6">
    <source>
        <dbReference type="ARBA" id="ARBA00023204"/>
    </source>
</evidence>
<feature type="compositionally biased region" description="Basic and acidic residues" evidence="10">
    <location>
        <begin position="880"/>
        <end position="900"/>
    </location>
</feature>
<evidence type="ECO:0000256" key="2">
    <source>
        <dbReference type="ARBA" id="ARBA00008174"/>
    </source>
</evidence>
<dbReference type="STRING" id="1036612.A0A1L9T8I7"/>
<accession>A0A1L9T8I7</accession>
<keyword evidence="7" id="KW-0539">Nucleus</keyword>
<dbReference type="PANTHER" id="PTHR22940">
    <property type="entry name" value="TIMEOUT/TIMELESS-2"/>
    <property type="match status" value="1"/>
</dbReference>
<evidence type="ECO:0000313" key="12">
    <source>
        <dbReference type="EMBL" id="OJJ55758.1"/>
    </source>
</evidence>
<dbReference type="GO" id="GO:0031298">
    <property type="term" value="C:replication fork protection complex"/>
    <property type="evidence" value="ECO:0007669"/>
    <property type="project" value="TreeGrafter"/>
</dbReference>
<feature type="compositionally biased region" description="Acidic residues" evidence="10">
    <location>
        <begin position="1137"/>
        <end position="1146"/>
    </location>
</feature>
<feature type="compositionally biased region" description="Acidic residues" evidence="10">
    <location>
        <begin position="578"/>
        <end position="594"/>
    </location>
</feature>
<feature type="compositionally biased region" description="Basic and acidic residues" evidence="10">
    <location>
        <begin position="1109"/>
        <end position="1127"/>
    </location>
</feature>
<evidence type="ECO:0000256" key="5">
    <source>
        <dbReference type="ARBA" id="ARBA00022880"/>
    </source>
</evidence>
<feature type="region of interest" description="Disordered" evidence="10">
    <location>
        <begin position="880"/>
        <end position="961"/>
    </location>
</feature>
<evidence type="ECO:0000256" key="1">
    <source>
        <dbReference type="ARBA" id="ARBA00004123"/>
    </source>
</evidence>
<sequence>MEEEVAFNNQTVEVIDPDVRSHVYSLVTAGFNGEDAGRYMLGDDALSCLRDIKRWLKLYDEKFNRMDVARCVGEANLVNGDLIQILALWWSDGQQSKYMSRIALACIELLVPLTWPLEIHGEMTINHHRHIPYLQQAQVSYKRGVLNFASCGLLRAAIRIGLPSMATPRPERTTRDEGILKIMLYLLRNIAIISANARLAAEGEEEETSRSATVNAFHDQDVFALLLTLCSNVSEDFNMLDIPLLETLFHIVKGIDVEKLFMDDAQRTAKRTDELNDLLQQESSLRREYAKNAPTRHGRFGTMIWVKRDDAKLSTVSGQDVLKDSQATLLKMDQTKKWNRPRRGRKHQGLTANNDFSTPVHINQTATKNLRMFVEEFLDSGFNPLFVHVRKAIERESVRVLEVNKRHYLYTVAWFLGAERARRARQREKHARSENPGKELEQDSFGLVAGVFNQETFVFLNRSMQYSLDHKEWEDLNAAMRCFTQILLTIQEMAQSPLEEDQEIAENIQNRIFYEETTHDRILAIIRGYTDQGFGYLDACTELSHVFLRMLERYSKENVDMQVRSRRRARKKRQDEQPSNEDNDEELGSENEDYAEAEKMSRERKFDFTRFAGKFCNQKCVDTFVAFTKFYKELNTDQLKRAHRYFYRIAFKQEMTVLLFRVDILNLFYRMIKGPGGMDSKKPVFNEWEELVKQLVRKLTKKLDQRPALITELLFSKINSTAFYLEYGHERQTITTTKRPPAELEVDPKAASTVEEKLTIVVAALVKDEHIAMAKWISEVLGSAADEREAWEQNDQDVDLPESRDTPNPIIVVKPQDESFKKAMFLNAKLRLLMTMLKFERLGQENVEGISWVIPSGLQSAELRDSKAVIDRVLVVGNTNERDPNDLLRRKYGGEPRRNTDLTTVNVNFGSDSEGEDVIPDGPLFPPNPQSKSKVLDELKKRRKHKNNGEREPIDDKTLEQRRQAQLENTRSRLAKIKSDLYVHASDEESDEEGDQEFFRLEEGRRREQSERIKKALLLGRTEGSGGISKKKRGKRSSASSGREAGGKRRRHSPQASPEVEDEDILMSATGMLSRESSVTSSLDGVDDINKDVSETPAEDELYLDDDLAFSRDREIGAEPLVGKEDDSTSSPKENEAAAEEDEEDAPLAAPGRRRMRAGFVVESDSE</sequence>
<name>A0A1L9T8I7_9EURO</name>
<feature type="compositionally biased region" description="Polar residues" evidence="10">
    <location>
        <begin position="901"/>
        <end position="911"/>
    </location>
</feature>
<feature type="compositionally biased region" description="Basic and acidic residues" evidence="10">
    <location>
        <begin position="947"/>
        <end position="961"/>
    </location>
</feature>
<keyword evidence="9" id="KW-0131">Cell cycle</keyword>
<keyword evidence="4" id="KW-0227">DNA damage</keyword>
<keyword evidence="13" id="KW-1185">Reference proteome</keyword>
<feature type="compositionally biased region" description="Basic residues" evidence="10">
    <location>
        <begin position="337"/>
        <end position="348"/>
    </location>
</feature>
<dbReference type="Pfam" id="PF04821">
    <property type="entry name" value="TIMELESS"/>
    <property type="match status" value="1"/>
</dbReference>
<dbReference type="PANTHER" id="PTHR22940:SF4">
    <property type="entry name" value="PROTEIN TIMELESS HOMOLOG"/>
    <property type="match status" value="1"/>
</dbReference>
<protein>
    <recommendedName>
        <fullName evidence="3">Topoisomerase 1-associated factor 1</fullName>
    </recommendedName>
</protein>
<dbReference type="GO" id="GO:0051321">
    <property type="term" value="P:meiotic cell cycle"/>
    <property type="evidence" value="ECO:0007669"/>
    <property type="project" value="UniProtKB-KW"/>
</dbReference>
<evidence type="ECO:0000313" key="13">
    <source>
        <dbReference type="Proteomes" id="UP000184356"/>
    </source>
</evidence>
<evidence type="ECO:0000256" key="10">
    <source>
        <dbReference type="SAM" id="MobiDB-lite"/>
    </source>
</evidence>
<feature type="domain" description="Timeless N-terminal" evidence="11">
    <location>
        <begin position="38"/>
        <end position="306"/>
    </location>
</feature>
<keyword evidence="6" id="KW-0234">DNA repair</keyword>
<evidence type="ECO:0000256" key="7">
    <source>
        <dbReference type="ARBA" id="ARBA00023242"/>
    </source>
</evidence>
<dbReference type="AlphaFoldDB" id="A0A1L9T8I7"/>
<feature type="region of interest" description="Disordered" evidence="10">
    <location>
        <begin position="984"/>
        <end position="1167"/>
    </location>
</feature>
<keyword evidence="5" id="KW-0236">DNA replication inhibitor</keyword>
<dbReference type="GO" id="GO:0043111">
    <property type="term" value="P:replication fork arrest"/>
    <property type="evidence" value="ECO:0007669"/>
    <property type="project" value="TreeGrafter"/>
</dbReference>
<dbReference type="GeneID" id="63767147"/>
<proteinExistence type="inferred from homology"/>
<evidence type="ECO:0000256" key="9">
    <source>
        <dbReference type="ARBA" id="ARBA00023306"/>
    </source>
</evidence>
<evidence type="ECO:0000256" key="3">
    <source>
        <dbReference type="ARBA" id="ARBA00021529"/>
    </source>
</evidence>
<evidence type="ECO:0000256" key="4">
    <source>
        <dbReference type="ARBA" id="ARBA00022763"/>
    </source>
</evidence>
<dbReference type="EMBL" id="KV878592">
    <property type="protein sequence ID" value="OJJ55758.1"/>
    <property type="molecule type" value="Genomic_DNA"/>
</dbReference>
<reference evidence="13" key="1">
    <citation type="journal article" date="2017" name="Genome Biol.">
        <title>Comparative genomics reveals high biological diversity and specific adaptations in the industrially and medically important fungal genus Aspergillus.</title>
        <authorList>
            <person name="de Vries R.P."/>
            <person name="Riley R."/>
            <person name="Wiebenga A."/>
            <person name="Aguilar-Osorio G."/>
            <person name="Amillis S."/>
            <person name="Uchima C.A."/>
            <person name="Anderluh G."/>
            <person name="Asadollahi M."/>
            <person name="Askin M."/>
            <person name="Barry K."/>
            <person name="Battaglia E."/>
            <person name="Bayram O."/>
            <person name="Benocci T."/>
            <person name="Braus-Stromeyer S.A."/>
            <person name="Caldana C."/>
            <person name="Canovas D."/>
            <person name="Cerqueira G.C."/>
            <person name="Chen F."/>
            <person name="Chen W."/>
            <person name="Choi C."/>
            <person name="Clum A."/>
            <person name="Dos Santos R.A."/>
            <person name="Damasio A.R."/>
            <person name="Diallinas G."/>
            <person name="Emri T."/>
            <person name="Fekete E."/>
            <person name="Flipphi M."/>
            <person name="Freyberg S."/>
            <person name="Gallo A."/>
            <person name="Gournas C."/>
            <person name="Habgood R."/>
            <person name="Hainaut M."/>
            <person name="Harispe M.L."/>
            <person name="Henrissat B."/>
            <person name="Hilden K.S."/>
            <person name="Hope R."/>
            <person name="Hossain A."/>
            <person name="Karabika E."/>
            <person name="Karaffa L."/>
            <person name="Karanyi Z."/>
            <person name="Krasevec N."/>
            <person name="Kuo A."/>
            <person name="Kusch H."/>
            <person name="LaButti K."/>
            <person name="Lagendijk E.L."/>
            <person name="Lapidus A."/>
            <person name="Levasseur A."/>
            <person name="Lindquist E."/>
            <person name="Lipzen A."/>
            <person name="Logrieco A.F."/>
            <person name="MacCabe A."/>
            <person name="Maekelae M.R."/>
            <person name="Malavazi I."/>
            <person name="Melin P."/>
            <person name="Meyer V."/>
            <person name="Mielnichuk N."/>
            <person name="Miskei M."/>
            <person name="Molnar A.P."/>
            <person name="Mule G."/>
            <person name="Ngan C.Y."/>
            <person name="Orejas M."/>
            <person name="Orosz E."/>
            <person name="Ouedraogo J.P."/>
            <person name="Overkamp K.M."/>
            <person name="Park H.-S."/>
            <person name="Perrone G."/>
            <person name="Piumi F."/>
            <person name="Punt P.J."/>
            <person name="Ram A.F."/>
            <person name="Ramon A."/>
            <person name="Rauscher S."/>
            <person name="Record E."/>
            <person name="Riano-Pachon D.M."/>
            <person name="Robert V."/>
            <person name="Roehrig J."/>
            <person name="Ruller R."/>
            <person name="Salamov A."/>
            <person name="Salih N.S."/>
            <person name="Samson R.A."/>
            <person name="Sandor E."/>
            <person name="Sanguinetti M."/>
            <person name="Schuetze T."/>
            <person name="Sepcic K."/>
            <person name="Shelest E."/>
            <person name="Sherlock G."/>
            <person name="Sophianopoulou V."/>
            <person name="Squina F.M."/>
            <person name="Sun H."/>
            <person name="Susca A."/>
            <person name="Todd R.B."/>
            <person name="Tsang A."/>
            <person name="Unkles S.E."/>
            <person name="van de Wiele N."/>
            <person name="van Rossen-Uffink D."/>
            <person name="Oliveira J.V."/>
            <person name="Vesth T.C."/>
            <person name="Visser J."/>
            <person name="Yu J.-H."/>
            <person name="Zhou M."/>
            <person name="Andersen M.R."/>
            <person name="Archer D.B."/>
            <person name="Baker S.E."/>
            <person name="Benoit I."/>
            <person name="Brakhage A.A."/>
            <person name="Braus G.H."/>
            <person name="Fischer R."/>
            <person name="Frisvad J.C."/>
            <person name="Goldman G.H."/>
            <person name="Houbraken J."/>
            <person name="Oakley B."/>
            <person name="Pocsi I."/>
            <person name="Scazzocchio C."/>
            <person name="Seiboth B."/>
            <person name="vanKuyk P.A."/>
            <person name="Wortman J."/>
            <person name="Dyer P.S."/>
            <person name="Grigoriev I.V."/>
        </authorList>
    </citation>
    <scope>NUCLEOTIDE SEQUENCE [LARGE SCALE GENOMIC DNA]</scope>
    <source>
        <strain evidence="13">CBS 593.65</strain>
    </source>
</reference>
<feature type="compositionally biased region" description="Basic and acidic residues" evidence="10">
    <location>
        <begin position="997"/>
        <end position="1014"/>
    </location>
</feature>
<dbReference type="GO" id="GO:0003677">
    <property type="term" value="F:DNA binding"/>
    <property type="evidence" value="ECO:0007669"/>
    <property type="project" value="TreeGrafter"/>
</dbReference>
<gene>
    <name evidence="12" type="ORF">ASPSYDRAFT_81112</name>
</gene>
<keyword evidence="8" id="KW-0469">Meiosis</keyword>
<feature type="region of interest" description="Disordered" evidence="10">
    <location>
        <begin position="337"/>
        <end position="357"/>
    </location>
</feature>
<dbReference type="GO" id="GO:0006281">
    <property type="term" value="P:DNA repair"/>
    <property type="evidence" value="ECO:0007669"/>
    <property type="project" value="UniProtKB-KW"/>
</dbReference>
<dbReference type="RefSeq" id="XP_040699564.1">
    <property type="nucleotide sequence ID" value="XM_040851074.1"/>
</dbReference>
<dbReference type="OrthoDB" id="310853at2759"/>
<feature type="region of interest" description="Disordered" evidence="10">
    <location>
        <begin position="565"/>
        <end position="594"/>
    </location>
</feature>
<dbReference type="Proteomes" id="UP000184356">
    <property type="component" value="Unassembled WGS sequence"/>
</dbReference>
<evidence type="ECO:0000256" key="8">
    <source>
        <dbReference type="ARBA" id="ARBA00023254"/>
    </source>
</evidence>
<feature type="compositionally biased region" description="Acidic residues" evidence="10">
    <location>
        <begin position="1097"/>
        <end position="1108"/>
    </location>
</feature>
<dbReference type="InterPro" id="IPR044998">
    <property type="entry name" value="Timeless"/>
</dbReference>
<evidence type="ECO:0000259" key="11">
    <source>
        <dbReference type="Pfam" id="PF04821"/>
    </source>
</evidence>
<comment type="similarity">
    <text evidence="2">Belongs to the timeless family.</text>
</comment>
<dbReference type="InterPro" id="IPR006906">
    <property type="entry name" value="Timeless_N"/>
</dbReference>